<gene>
    <name evidence="2" type="ORF">TOLI1172_LOCUS5418</name>
</gene>
<feature type="compositionally biased region" description="Polar residues" evidence="1">
    <location>
        <begin position="650"/>
        <end position="659"/>
    </location>
</feature>
<evidence type="ECO:0000256" key="1">
    <source>
        <dbReference type="SAM" id="MobiDB-lite"/>
    </source>
</evidence>
<dbReference type="AlphaFoldDB" id="A0A7S0ZGJ7"/>
<organism evidence="2">
    <name type="scientific">Timspurckia oligopyrenoides</name>
    <dbReference type="NCBI Taxonomy" id="708627"/>
    <lineage>
        <taxon>Eukaryota</taxon>
        <taxon>Rhodophyta</taxon>
        <taxon>Bangiophyceae</taxon>
        <taxon>Porphyridiales</taxon>
        <taxon>Porphyridiaceae</taxon>
        <taxon>Timspurckia</taxon>
    </lineage>
</organism>
<protein>
    <submittedName>
        <fullName evidence="2">Uncharacterized protein</fullName>
    </submittedName>
</protein>
<feature type="region of interest" description="Disordered" evidence="1">
    <location>
        <begin position="134"/>
        <end position="201"/>
    </location>
</feature>
<feature type="compositionally biased region" description="Low complexity" evidence="1">
    <location>
        <begin position="150"/>
        <end position="164"/>
    </location>
</feature>
<reference evidence="2" key="1">
    <citation type="submission" date="2021-01" db="EMBL/GenBank/DDBJ databases">
        <authorList>
            <person name="Corre E."/>
            <person name="Pelletier E."/>
            <person name="Niang G."/>
            <person name="Scheremetjew M."/>
            <person name="Finn R."/>
            <person name="Kale V."/>
            <person name="Holt S."/>
            <person name="Cochrane G."/>
            <person name="Meng A."/>
            <person name="Brown T."/>
            <person name="Cohen L."/>
        </authorList>
    </citation>
    <scope>NUCLEOTIDE SEQUENCE</scope>
    <source>
        <strain evidence="2">CCMP3278</strain>
    </source>
</reference>
<sequence>MGGEDGDFFDWDPNAIGDGEENGAGGDEEEELNVVVDEKVIRDGQKKVGFVQRIKEKRRVKRQMNFDLAIPFYMRRVGDGYVTALEVVMRRIHAALFSDESIRRLGAAEAAMHLGRAKLYSDSEEDRMRYQIAKDSMYNQRPKDVTNLDASAGGSNAEASAATSQPKSKKKNQSSLLALAAPPEPDNLKNPSSNAKNSISSGSLLASTNSVNSVQSIQNGGLGFVSGNASQEQNEVNVLEPLVLPLKELMDEDLSMAVRAEAATALVFFIAAGAGLQVFAREVQAERERKFNSTEPEELAQLEYENVYSAAGARKSSCVLVRYFGAFLADSQMGRGTGLVAARRLMDALLYEILEESPWLAIDAVELAEWWAMRHPLPSPTGALGLFWEALLSVGTAEAARAVGASVTRCLLVDPSRERVAVAAAVFLRRRILDIAVLSVDGAAQQLGASGAVFPEPLPAAIGTEVERYMSALWQALVLGPSAETRSACVAALGGGAALAGEPFRIATYERLCEVVRARGYGLRIDSQRVLDGLDSMYHARERLGEARSNAMRMQTGANQNKWLQGVWKLAAQSACAAQVLLGCPPPPGWEPLGPEGSADVINAEARFGNYRLREVRMASGLDDDNLRPIAEYMPQYAYDNLPPPPPPSLSQNNTQNQKPPEISGLKIN</sequence>
<dbReference type="EMBL" id="HBFP01007544">
    <property type="protein sequence ID" value="CAD8821023.1"/>
    <property type="molecule type" value="Transcribed_RNA"/>
</dbReference>
<feature type="region of interest" description="Disordered" evidence="1">
    <location>
        <begin position="637"/>
        <end position="669"/>
    </location>
</feature>
<name>A0A7S0ZGJ7_9RHOD</name>
<evidence type="ECO:0000313" key="2">
    <source>
        <dbReference type="EMBL" id="CAD8821023.1"/>
    </source>
</evidence>
<feature type="compositionally biased region" description="Low complexity" evidence="1">
    <location>
        <begin position="190"/>
        <end position="201"/>
    </location>
</feature>
<feature type="compositionally biased region" description="Acidic residues" evidence="1">
    <location>
        <begin position="1"/>
        <end position="10"/>
    </location>
</feature>
<feature type="region of interest" description="Disordered" evidence="1">
    <location>
        <begin position="1"/>
        <end position="29"/>
    </location>
</feature>
<proteinExistence type="predicted"/>
<accession>A0A7S0ZGJ7</accession>
<feature type="compositionally biased region" description="Acidic residues" evidence="1">
    <location>
        <begin position="18"/>
        <end position="29"/>
    </location>
</feature>